<proteinExistence type="predicted"/>
<reference evidence="2" key="1">
    <citation type="submission" date="2021-02" db="EMBL/GenBank/DDBJ databases">
        <authorList>
            <person name="Nowell W R."/>
        </authorList>
    </citation>
    <scope>NUCLEOTIDE SEQUENCE</scope>
</reference>
<feature type="coiled-coil region" evidence="1">
    <location>
        <begin position="35"/>
        <end position="124"/>
    </location>
</feature>
<evidence type="ECO:0000256" key="1">
    <source>
        <dbReference type="SAM" id="Coils"/>
    </source>
</evidence>
<dbReference type="EMBL" id="CAJOBB010018452">
    <property type="protein sequence ID" value="CAF4349132.1"/>
    <property type="molecule type" value="Genomic_DNA"/>
</dbReference>
<evidence type="ECO:0000313" key="3">
    <source>
        <dbReference type="Proteomes" id="UP000663868"/>
    </source>
</evidence>
<accession>A0A820KY91</accession>
<dbReference type="AlphaFoldDB" id="A0A820KY91"/>
<dbReference type="Proteomes" id="UP000663868">
    <property type="component" value="Unassembled WGS sequence"/>
</dbReference>
<feature type="non-terminal residue" evidence="2">
    <location>
        <position position="1"/>
    </location>
</feature>
<gene>
    <name evidence="2" type="ORF">KXQ929_LOCUS48162</name>
</gene>
<protein>
    <submittedName>
        <fullName evidence="2">Uncharacterized protein</fullName>
    </submittedName>
</protein>
<organism evidence="2 3">
    <name type="scientific">Adineta steineri</name>
    <dbReference type="NCBI Taxonomy" id="433720"/>
    <lineage>
        <taxon>Eukaryota</taxon>
        <taxon>Metazoa</taxon>
        <taxon>Spiralia</taxon>
        <taxon>Gnathifera</taxon>
        <taxon>Rotifera</taxon>
        <taxon>Eurotatoria</taxon>
        <taxon>Bdelloidea</taxon>
        <taxon>Adinetida</taxon>
        <taxon>Adinetidae</taxon>
        <taxon>Adineta</taxon>
    </lineage>
</organism>
<evidence type="ECO:0000313" key="2">
    <source>
        <dbReference type="EMBL" id="CAF4349132.1"/>
    </source>
</evidence>
<keyword evidence="1" id="KW-0175">Coiled coil</keyword>
<name>A0A820KY91_9BILA</name>
<feature type="non-terminal residue" evidence="2">
    <location>
        <position position="204"/>
    </location>
</feature>
<comment type="caution">
    <text evidence="2">The sequence shown here is derived from an EMBL/GenBank/DDBJ whole genome shotgun (WGS) entry which is preliminary data.</text>
</comment>
<sequence>RTNEFEDLTRVYTIVSSTLNDTDRITLDEKFTLLKEKYNRLFDNLTERLNLLDEANHERNEFDNQIEQVQDLYQQLRNDFLQIKQQSSDNNDEFISNENRLKQYNQVLERLDDTNNRLKELIRVQRLLTSKGHRIDFRIGGELNGNLKNLEGQIHNELERTERVLQTESDFHHIEKEFEIYLQISSDELKSAQQQQQDKDISYQ</sequence>